<dbReference type="Proteomes" id="UP000322887">
    <property type="component" value="Chromosome"/>
</dbReference>
<keyword evidence="3" id="KW-1185">Reference proteome</keyword>
<reference evidence="2 3" key="1">
    <citation type="submission" date="2019-08" db="EMBL/GenBank/DDBJ databases">
        <title>Deep-cultivation of Planctomycetes and their phenomic and genomic characterization uncovers novel biology.</title>
        <authorList>
            <person name="Wiegand S."/>
            <person name="Jogler M."/>
            <person name="Boedeker C."/>
            <person name="Pinto D."/>
            <person name="Vollmers J."/>
            <person name="Rivas-Marin E."/>
            <person name="Kohn T."/>
            <person name="Peeters S.H."/>
            <person name="Heuer A."/>
            <person name="Rast P."/>
            <person name="Oberbeckmann S."/>
            <person name="Bunk B."/>
            <person name="Jeske O."/>
            <person name="Meyerdierks A."/>
            <person name="Storesund J.E."/>
            <person name="Kallscheuer N."/>
            <person name="Luecker S."/>
            <person name="Lage O.M."/>
            <person name="Pohl T."/>
            <person name="Merkel B.J."/>
            <person name="Hornburger P."/>
            <person name="Mueller R.-W."/>
            <person name="Bruemmer F."/>
            <person name="Labrenz M."/>
            <person name="Spormann A.M."/>
            <person name="Op den Camp H."/>
            <person name="Overmann J."/>
            <person name="Amann R."/>
            <person name="Jetten M.S.M."/>
            <person name="Mascher T."/>
            <person name="Medema M.H."/>
            <person name="Devos D.P."/>
            <person name="Kaster A.-K."/>
            <person name="Ovreas L."/>
            <person name="Rohde M."/>
            <person name="Galperin M.Y."/>
            <person name="Jogler C."/>
        </authorList>
    </citation>
    <scope>NUCLEOTIDE SEQUENCE [LARGE SCALE GENOMIC DNA]</scope>
    <source>
        <strain evidence="2 3">DSM 8797</strain>
    </source>
</reference>
<keyword evidence="1" id="KW-0732">Signal</keyword>
<protein>
    <recommendedName>
        <fullName evidence="4">Cytochrome c domain-containing protein</fullName>
    </recommendedName>
</protein>
<accession>A0ABX5YKH3</accession>
<dbReference type="EMBL" id="CP042910">
    <property type="protein sequence ID" value="QEG16120.1"/>
    <property type="molecule type" value="Genomic_DNA"/>
</dbReference>
<organism evidence="2 3">
    <name type="scientific">Gimesia maris</name>
    <dbReference type="NCBI Taxonomy" id="122"/>
    <lineage>
        <taxon>Bacteria</taxon>
        <taxon>Pseudomonadati</taxon>
        <taxon>Planctomycetota</taxon>
        <taxon>Planctomycetia</taxon>
        <taxon>Planctomycetales</taxon>
        <taxon>Planctomycetaceae</taxon>
        <taxon>Gimesia</taxon>
    </lineage>
</organism>
<feature type="signal peptide" evidence="1">
    <location>
        <begin position="1"/>
        <end position="22"/>
    </location>
</feature>
<feature type="chain" id="PRO_5047151944" description="Cytochrome c domain-containing protein" evidence="1">
    <location>
        <begin position="23"/>
        <end position="400"/>
    </location>
</feature>
<evidence type="ECO:0000313" key="2">
    <source>
        <dbReference type="EMBL" id="QEG16120.1"/>
    </source>
</evidence>
<proteinExistence type="predicted"/>
<gene>
    <name evidence="2" type="ORF">GmarT_19810</name>
</gene>
<evidence type="ECO:0000313" key="3">
    <source>
        <dbReference type="Proteomes" id="UP000322887"/>
    </source>
</evidence>
<evidence type="ECO:0008006" key="4">
    <source>
        <dbReference type="Google" id="ProtNLM"/>
    </source>
</evidence>
<sequence length="400" mass="45316">MSRLCILTLLALGMVCGSSCWAQNVTLFDSDCKHPWNVCYQLLSNTGHTELDDEDFLRKASDTIDTLLNAPVESDARQPIQRAVMQHEAWRTFDRLVDQGKFTAPAHRTLRYRLAKLISLTALTEREIGELKGNYSTRPLGNELPRDSLNDLELPADLFEPDGEWVQLTHKGINRVALTHESSHGGRSEFLLFVRFPKGREQAKTYLAEFNKHAAVEAERRREFLYRFVPRRTPLPPLPSFPQGLRAILVERMLVISTSGIPKTTPVILSIAFNDLTPTISERTRMQHRLRSAVFEMSIQHLLDTDAAASLRRLEFGEPFFGEQPFPRGLQQCSQCHSDNGLATLHSSFFGVVVPEDRSVLITTTQSPSKTPQWKLRQHNYSVLLGYLEAFSGADSKLQE</sequence>
<evidence type="ECO:0000256" key="1">
    <source>
        <dbReference type="SAM" id="SignalP"/>
    </source>
</evidence>
<name>A0ABX5YKH3_9PLAN</name>